<feature type="domain" description="Beta/gamma crystallin 'Greek key'" evidence="4">
    <location>
        <begin position="30"/>
        <end position="70"/>
    </location>
</feature>
<organism evidence="5 6">
    <name type="scientific">Seinonella peptonophila</name>
    <dbReference type="NCBI Taxonomy" id="112248"/>
    <lineage>
        <taxon>Bacteria</taxon>
        <taxon>Bacillati</taxon>
        <taxon>Bacillota</taxon>
        <taxon>Bacilli</taxon>
        <taxon>Bacillales</taxon>
        <taxon>Thermoactinomycetaceae</taxon>
        <taxon>Seinonella</taxon>
    </lineage>
</organism>
<dbReference type="InterPro" id="IPR011024">
    <property type="entry name" value="G_crystallin-like"/>
</dbReference>
<evidence type="ECO:0000256" key="2">
    <source>
        <dbReference type="ARBA" id="ARBA00022737"/>
    </source>
</evidence>
<dbReference type="PROSITE" id="PS50915">
    <property type="entry name" value="CRYSTALLIN_BETA_GAMMA"/>
    <property type="match status" value="1"/>
</dbReference>
<reference evidence="5 6" key="1">
    <citation type="submission" date="2016-11" db="EMBL/GenBank/DDBJ databases">
        <authorList>
            <person name="Jaros S."/>
            <person name="Januszkiewicz K."/>
            <person name="Wedrychowicz H."/>
        </authorList>
    </citation>
    <scope>NUCLEOTIDE SEQUENCE [LARGE SCALE GENOMIC DNA]</scope>
    <source>
        <strain evidence="5 6">DSM 44666</strain>
    </source>
</reference>
<dbReference type="InterPro" id="IPR001064">
    <property type="entry name" value="Beta/gamma_crystallin"/>
</dbReference>
<proteinExistence type="inferred from homology"/>
<comment type="similarity">
    <text evidence="1">Belongs to the beta/gamma-crystallin family.</text>
</comment>
<dbReference type="SUPFAM" id="SSF49695">
    <property type="entry name" value="gamma-Crystallin-like"/>
    <property type="match status" value="1"/>
</dbReference>
<feature type="chain" id="PRO_5012544731" evidence="3">
    <location>
        <begin position="26"/>
        <end position="118"/>
    </location>
</feature>
<keyword evidence="3" id="KW-0732">Signal</keyword>
<dbReference type="AlphaFoldDB" id="A0A1M4ZS49"/>
<keyword evidence="6" id="KW-1185">Reference proteome</keyword>
<dbReference type="Pfam" id="PF00030">
    <property type="entry name" value="Crystall"/>
    <property type="match status" value="1"/>
</dbReference>
<sequence>MKRFLALSSTLMLVCALLAPTSVFATHKKSCITLYEHINFKGKSIKLCGNDKNLVNDNWNDIASSAKVSKGDGVTLYEHIDYKGAKLKLKGGHNYSDFTKIRLGNGSWNDVVSSLRIR</sequence>
<dbReference type="STRING" id="112248.SAMN05444392_11086"/>
<gene>
    <name evidence="5" type="ORF">SAMN05444392_11086</name>
</gene>
<name>A0A1M4ZS49_9BACL</name>
<keyword evidence="2" id="KW-0677">Repeat</keyword>
<dbReference type="Proteomes" id="UP000184476">
    <property type="component" value="Unassembled WGS sequence"/>
</dbReference>
<dbReference type="RefSeq" id="WP_073156078.1">
    <property type="nucleotide sequence ID" value="NZ_FQVL01000010.1"/>
</dbReference>
<accession>A0A1M4ZS49</accession>
<dbReference type="SMART" id="SM00247">
    <property type="entry name" value="XTALbg"/>
    <property type="match status" value="1"/>
</dbReference>
<feature type="signal peptide" evidence="3">
    <location>
        <begin position="1"/>
        <end position="25"/>
    </location>
</feature>
<evidence type="ECO:0000313" key="6">
    <source>
        <dbReference type="Proteomes" id="UP000184476"/>
    </source>
</evidence>
<protein>
    <submittedName>
        <fullName evidence="5">Beta/Gamma crystallin</fullName>
    </submittedName>
</protein>
<dbReference type="Gene3D" id="2.60.20.10">
    <property type="entry name" value="Crystallins"/>
    <property type="match status" value="1"/>
</dbReference>
<evidence type="ECO:0000313" key="5">
    <source>
        <dbReference type="EMBL" id="SHF20869.1"/>
    </source>
</evidence>
<evidence type="ECO:0000256" key="1">
    <source>
        <dbReference type="ARBA" id="ARBA00009646"/>
    </source>
</evidence>
<evidence type="ECO:0000256" key="3">
    <source>
        <dbReference type="SAM" id="SignalP"/>
    </source>
</evidence>
<dbReference type="EMBL" id="FQVL01000010">
    <property type="protein sequence ID" value="SHF20869.1"/>
    <property type="molecule type" value="Genomic_DNA"/>
</dbReference>
<evidence type="ECO:0000259" key="4">
    <source>
        <dbReference type="PROSITE" id="PS50915"/>
    </source>
</evidence>